<dbReference type="AlphaFoldDB" id="A0ABD3P330"/>
<comment type="caution">
    <text evidence="2">The sequence shown here is derived from an EMBL/GenBank/DDBJ whole genome shotgun (WGS) entry which is preliminary data.</text>
</comment>
<keyword evidence="1" id="KW-0472">Membrane</keyword>
<proteinExistence type="predicted"/>
<keyword evidence="1" id="KW-1133">Transmembrane helix</keyword>
<reference evidence="2 3" key="1">
    <citation type="submission" date="2024-10" db="EMBL/GenBank/DDBJ databases">
        <title>Updated reference genomes for cyclostephanoid diatoms.</title>
        <authorList>
            <person name="Roberts W.R."/>
            <person name="Alverson A.J."/>
        </authorList>
    </citation>
    <scope>NUCLEOTIDE SEQUENCE [LARGE SCALE GENOMIC DNA]</scope>
    <source>
        <strain evidence="2 3">AJA010-31</strain>
    </source>
</reference>
<dbReference type="EMBL" id="JALLPJ020000829">
    <property type="protein sequence ID" value="KAL3781848.1"/>
    <property type="molecule type" value="Genomic_DNA"/>
</dbReference>
<feature type="transmembrane region" description="Helical" evidence="1">
    <location>
        <begin position="30"/>
        <end position="47"/>
    </location>
</feature>
<feature type="transmembrane region" description="Helical" evidence="1">
    <location>
        <begin position="133"/>
        <end position="154"/>
    </location>
</feature>
<keyword evidence="3" id="KW-1185">Reference proteome</keyword>
<gene>
    <name evidence="2" type="ORF">ACHAWO_009214</name>
</gene>
<accession>A0ABD3P330</accession>
<name>A0ABD3P330_9STRA</name>
<dbReference type="Proteomes" id="UP001530400">
    <property type="component" value="Unassembled WGS sequence"/>
</dbReference>
<evidence type="ECO:0000313" key="3">
    <source>
        <dbReference type="Proteomes" id="UP001530400"/>
    </source>
</evidence>
<evidence type="ECO:0000256" key="1">
    <source>
        <dbReference type="SAM" id="Phobius"/>
    </source>
</evidence>
<evidence type="ECO:0000313" key="2">
    <source>
        <dbReference type="EMBL" id="KAL3781848.1"/>
    </source>
</evidence>
<feature type="transmembrane region" description="Helical" evidence="1">
    <location>
        <begin position="67"/>
        <end position="86"/>
    </location>
</feature>
<protein>
    <submittedName>
        <fullName evidence="2">Uncharacterized protein</fullName>
    </submittedName>
</protein>
<organism evidence="2 3">
    <name type="scientific">Cyclotella atomus</name>
    <dbReference type="NCBI Taxonomy" id="382360"/>
    <lineage>
        <taxon>Eukaryota</taxon>
        <taxon>Sar</taxon>
        <taxon>Stramenopiles</taxon>
        <taxon>Ochrophyta</taxon>
        <taxon>Bacillariophyta</taxon>
        <taxon>Coscinodiscophyceae</taxon>
        <taxon>Thalassiosirophycidae</taxon>
        <taxon>Stephanodiscales</taxon>
        <taxon>Stephanodiscaceae</taxon>
        <taxon>Cyclotella</taxon>
    </lineage>
</organism>
<keyword evidence="1" id="KW-0812">Transmembrane</keyword>
<feature type="transmembrane region" description="Helical" evidence="1">
    <location>
        <begin position="107"/>
        <end position="127"/>
    </location>
</feature>
<sequence length="194" mass="21421">MAFSMYAIQKGKPEHRGGSYFRGRARTYNGLYILAGFTQLAIGAYSLNHFGQGPLPQPISPGVYVVIYFPEISITVGVLQMFPGAIGFSRTLHKTSNVPERNHMFQALCLFTYLSMISMQNLSQIAYAPGGEAAALAPTLACVYFGIAFMPAFLDWKMNRIPENLDGYYDTNNVIDAMVNLKNGESITHSTQRA</sequence>